<feature type="transmembrane region" description="Helical" evidence="2">
    <location>
        <begin position="65"/>
        <end position="86"/>
    </location>
</feature>
<dbReference type="Proteomes" id="UP000053664">
    <property type="component" value="Unassembled WGS sequence"/>
</dbReference>
<evidence type="ECO:0000256" key="2">
    <source>
        <dbReference type="SAM" id="Phobius"/>
    </source>
</evidence>
<organism evidence="3 4">
    <name type="scientific">Pseudozyma flocculosa PF-1</name>
    <dbReference type="NCBI Taxonomy" id="1277687"/>
    <lineage>
        <taxon>Eukaryota</taxon>
        <taxon>Fungi</taxon>
        <taxon>Dikarya</taxon>
        <taxon>Basidiomycota</taxon>
        <taxon>Ustilaginomycotina</taxon>
        <taxon>Ustilaginomycetes</taxon>
        <taxon>Ustilaginales</taxon>
        <taxon>Ustilaginaceae</taxon>
        <taxon>Pseudozyma</taxon>
    </lineage>
</organism>
<protein>
    <submittedName>
        <fullName evidence="3">Uncharacterized protein</fullName>
    </submittedName>
</protein>
<accession>A0A061H6J6</accession>
<keyword evidence="2" id="KW-0812">Transmembrane</keyword>
<reference evidence="3 4" key="1">
    <citation type="journal article" date="2013" name="Plant Cell">
        <title>The transition from a phytopathogenic smut ancestor to an anamorphic biocontrol agent deciphered by comparative whole-genome analysis.</title>
        <authorList>
            <person name="Lefebvre F."/>
            <person name="Joly D.L."/>
            <person name="Labbe C."/>
            <person name="Teichmann B."/>
            <person name="Linning R."/>
            <person name="Belzile F."/>
            <person name="Bakkeren G."/>
            <person name="Belanger R.R."/>
        </authorList>
    </citation>
    <scope>NUCLEOTIDE SEQUENCE [LARGE SCALE GENOMIC DNA]</scope>
    <source>
        <strain evidence="3 4">PF-1</strain>
    </source>
</reference>
<feature type="region of interest" description="Disordered" evidence="1">
    <location>
        <begin position="659"/>
        <end position="764"/>
    </location>
</feature>
<feature type="transmembrane region" description="Helical" evidence="2">
    <location>
        <begin position="275"/>
        <end position="299"/>
    </location>
</feature>
<dbReference type="GeneID" id="19320245"/>
<dbReference type="KEGG" id="pfp:PFL1_06166"/>
<dbReference type="OrthoDB" id="3365284at2759"/>
<proteinExistence type="predicted"/>
<evidence type="ECO:0000313" key="4">
    <source>
        <dbReference type="Proteomes" id="UP000053664"/>
    </source>
</evidence>
<feature type="region of interest" description="Disordered" evidence="1">
    <location>
        <begin position="803"/>
        <end position="901"/>
    </location>
</feature>
<feature type="transmembrane region" description="Helical" evidence="2">
    <location>
        <begin position="200"/>
        <end position="219"/>
    </location>
</feature>
<feature type="compositionally biased region" description="Gly residues" evidence="1">
    <location>
        <begin position="574"/>
        <end position="593"/>
    </location>
</feature>
<feature type="compositionally biased region" description="Polar residues" evidence="1">
    <location>
        <begin position="612"/>
        <end position="625"/>
    </location>
</feature>
<feature type="transmembrane region" description="Helical" evidence="2">
    <location>
        <begin position="107"/>
        <end position="130"/>
    </location>
</feature>
<dbReference type="RefSeq" id="XP_007881896.1">
    <property type="nucleotide sequence ID" value="XM_007883705.1"/>
</dbReference>
<evidence type="ECO:0000313" key="3">
    <source>
        <dbReference type="EMBL" id="EPQ26231.1"/>
    </source>
</evidence>
<evidence type="ECO:0000256" key="1">
    <source>
        <dbReference type="SAM" id="MobiDB-lite"/>
    </source>
</evidence>
<feature type="region of interest" description="Disordered" evidence="1">
    <location>
        <begin position="574"/>
        <end position="626"/>
    </location>
</feature>
<dbReference type="AlphaFoldDB" id="A0A061H6J6"/>
<feature type="compositionally biased region" description="Basic and acidic residues" evidence="1">
    <location>
        <begin position="595"/>
        <end position="606"/>
    </location>
</feature>
<gene>
    <name evidence="3" type="ORF">PFL1_06166</name>
</gene>
<dbReference type="HOGENOM" id="CLU_015056_0_0_1"/>
<feature type="transmembrane region" description="Helical" evidence="2">
    <location>
        <begin position="483"/>
        <end position="507"/>
    </location>
</feature>
<sequence length="901" mass="97114">MSYRALHERYDLPPPPARSGWSLNRPHDWQRAWLPDFETSPHPVDQLRVFLTELATPSLSRRDCIQLRVLSCFNFVVCIALLGVVVHRIRHRAIWLVRLVRRSNGTLVVPNAIPMLTIFTGCCYLATLVACNSTLVMSSERSVPWANLPLWLILSWYPLGLGAYYAIVASALARPDALRSLSPQPNVPPSLALRMGITPAVVNVVLLVLPLLQVAAVLIPGCIANRRFQLSAAAFERWKRDWDGATELDHDMLLAAQHIWYTMLSAAPPLAVGTLLWGITGFLLAFAEVFASGALLLLVRRQIKILRGFKRKEVAAQQEAAQAASVERSKKRQSGVRPGNTFVGFDALPIDQAIAGGSGPPKRKASHDKTLGHWVWMRWRRWRKGGSADDADLDDQFQVTSQVISAGFIVDEAEAAGDEGAHTPAQGQLAPATKPATFQRRRADDGSPAAGLFPAVRPSRIQRAPKSTSKRGRRGQRHYLERFLLDHLIHCAGITTGCLAYTVIAIHNALAMWDSVEANNFGAVTSFAMLGGSYTAFITGVIIIAFTLGRLYEPIRANLAARAPTIRFLRSVHGGQGDGAGQGDVEGGGGNGGADKIESKRTDARGVRRMSTHSALQKHSGSPRSPSCIESLVGLGSVHNANVHVLLALRSRDEIAETDGVHLDDMGQTSDEADDDDDDDEDGETISSPEEFVKSRQSSKRPSSRTLYFGCPEEKGGSRSSSRDGDDVGHIGIDARGCDVAGPQGTDGRVGSPGTSPSSWSQKGGIVVQDTVTYTHQGVEPDPVLGTVELEYGHGAHTAAPAMPAPIYDGGGGRSNPVLPNDGGPDSFLLRPWVDAPPDRSSRSVDGGRSLTDFLPCPSTLPSDTATATATVDDDDPSRPRAARHRPSADHSLTASSDSFF</sequence>
<name>A0A061H6J6_9BASI</name>
<feature type="transmembrane region" description="Helical" evidence="2">
    <location>
        <begin position="527"/>
        <end position="548"/>
    </location>
</feature>
<keyword evidence="2" id="KW-1133">Transmembrane helix</keyword>
<feature type="compositionally biased region" description="Acidic residues" evidence="1">
    <location>
        <begin position="671"/>
        <end position="684"/>
    </location>
</feature>
<keyword evidence="2" id="KW-0472">Membrane</keyword>
<feature type="compositionally biased region" description="Basic and acidic residues" evidence="1">
    <location>
        <begin position="712"/>
        <end position="729"/>
    </location>
</feature>
<feature type="transmembrane region" description="Helical" evidence="2">
    <location>
        <begin position="150"/>
        <end position="173"/>
    </location>
</feature>
<feature type="compositionally biased region" description="Polar residues" evidence="1">
    <location>
        <begin position="753"/>
        <end position="762"/>
    </location>
</feature>
<dbReference type="EMBL" id="KE361646">
    <property type="protein sequence ID" value="EPQ26231.1"/>
    <property type="molecule type" value="Genomic_DNA"/>
</dbReference>